<dbReference type="Pfam" id="PF07730">
    <property type="entry name" value="HisKA_3"/>
    <property type="match status" value="1"/>
</dbReference>
<dbReference type="SUPFAM" id="SSF55781">
    <property type="entry name" value="GAF domain-like"/>
    <property type="match status" value="1"/>
</dbReference>
<keyword evidence="10" id="KW-0472">Membrane</keyword>
<evidence type="ECO:0000256" key="4">
    <source>
        <dbReference type="ARBA" id="ARBA00022679"/>
    </source>
</evidence>
<accession>A0ABU3K777</accession>
<dbReference type="RefSeq" id="WP_313832606.1">
    <property type="nucleotide sequence ID" value="NZ_JAQOUE010000001.1"/>
</dbReference>
<evidence type="ECO:0000256" key="10">
    <source>
        <dbReference type="SAM" id="Phobius"/>
    </source>
</evidence>
<dbReference type="Gene3D" id="3.30.565.10">
    <property type="entry name" value="Histidine kinase-like ATPase, C-terminal domain"/>
    <property type="match status" value="1"/>
</dbReference>
<dbReference type="CDD" id="cd00130">
    <property type="entry name" value="PAS"/>
    <property type="match status" value="3"/>
</dbReference>
<dbReference type="Gene3D" id="3.30.450.20">
    <property type="entry name" value="PAS domain"/>
    <property type="match status" value="4"/>
</dbReference>
<dbReference type="InterPro" id="IPR036890">
    <property type="entry name" value="HATPase_C_sf"/>
</dbReference>
<dbReference type="Pfam" id="PF08448">
    <property type="entry name" value="PAS_4"/>
    <property type="match status" value="2"/>
</dbReference>
<evidence type="ECO:0000256" key="2">
    <source>
        <dbReference type="ARBA" id="ARBA00012438"/>
    </source>
</evidence>
<dbReference type="PANTHER" id="PTHR24421:SF10">
    <property type="entry name" value="NITRATE_NITRITE SENSOR PROTEIN NARQ"/>
    <property type="match status" value="1"/>
</dbReference>
<evidence type="ECO:0000259" key="12">
    <source>
        <dbReference type="PROSITE" id="PS50112"/>
    </source>
</evidence>
<dbReference type="InterPro" id="IPR000700">
    <property type="entry name" value="PAS-assoc_C"/>
</dbReference>
<evidence type="ECO:0000256" key="7">
    <source>
        <dbReference type="ARBA" id="ARBA00022840"/>
    </source>
</evidence>
<dbReference type="EC" id="2.7.13.3" evidence="2"/>
<dbReference type="Gene3D" id="1.20.5.1930">
    <property type="match status" value="1"/>
</dbReference>
<evidence type="ECO:0000256" key="1">
    <source>
        <dbReference type="ARBA" id="ARBA00000085"/>
    </source>
</evidence>
<feature type="coiled-coil region" evidence="9">
    <location>
        <begin position="749"/>
        <end position="783"/>
    </location>
</feature>
<keyword evidence="15" id="KW-1185">Reference proteome</keyword>
<dbReference type="Proteomes" id="UP001250932">
    <property type="component" value="Unassembled WGS sequence"/>
</dbReference>
<keyword evidence="8" id="KW-0902">Two-component regulatory system</keyword>
<dbReference type="InterPro" id="IPR000014">
    <property type="entry name" value="PAS"/>
</dbReference>
<dbReference type="CDD" id="cd16917">
    <property type="entry name" value="HATPase_UhpB-NarQ-NarX-like"/>
    <property type="match status" value="1"/>
</dbReference>
<dbReference type="PROSITE" id="PS50113">
    <property type="entry name" value="PAC"/>
    <property type="match status" value="3"/>
</dbReference>
<organism evidence="14 15">
    <name type="scientific">Candidatus Nitronereus thalassa</name>
    <dbReference type="NCBI Taxonomy" id="3020898"/>
    <lineage>
        <taxon>Bacteria</taxon>
        <taxon>Pseudomonadati</taxon>
        <taxon>Nitrospirota</taxon>
        <taxon>Nitrospiria</taxon>
        <taxon>Nitrospirales</taxon>
        <taxon>Nitrospiraceae</taxon>
        <taxon>Candidatus Nitronereus</taxon>
    </lineage>
</organism>
<dbReference type="EMBL" id="JAQOUE010000001">
    <property type="protein sequence ID" value="MDT7042231.1"/>
    <property type="molecule type" value="Genomic_DNA"/>
</dbReference>
<proteinExistence type="predicted"/>
<dbReference type="InterPro" id="IPR035965">
    <property type="entry name" value="PAS-like_dom_sf"/>
</dbReference>
<dbReference type="InterPro" id="IPR005467">
    <property type="entry name" value="His_kinase_dom"/>
</dbReference>
<evidence type="ECO:0000313" key="14">
    <source>
        <dbReference type="EMBL" id="MDT7042231.1"/>
    </source>
</evidence>
<sequence length="1000" mass="112060">MSLTLLISTGICLVALVVSITLVRRLKDWRMGLFSLFLAFMALRQGLALVVETENWTVVLFSNPEEIPGLLVSGLAFTAVLYLRTFINEQVAKGEALRASEIRYQDLYENAPDMFVSVDAKTGRVLQCNQTLVSSTGYTKQEIVDRPVFDLYHPDSLEDARQAFHTFSSTGEVRDAELQLKRKDGTTIDVLLNVSSIRDEQGRIIQSRSVWRDITSRKRVEMTLRETENMTQQILDATTDLVLVKDPLSRILWANKAFQSYYGMTNAELKDLMDAPFNDPHNTEQYLEDDQRVFETGQTQFIQEEHVTRHDGEIRLFQTIKSPIFGENDQVAMLVAVARDITEHKQAQRALQESERFAYSTMDALSAHICVLDEVGTILTINESWKQFGLGNGLLSKQFTVGDNYLQVCEQATGDCSEEAWTVARGIRSVIQGLQQNFSWVYPCHSPTERRWFVVKVTRFPGQGPIRVVVAHENLTESKLAEEALRESEERYRTLVEHSPYCIHEINLDGALVSMNRAGLRMLRLDNEKDVLGRPYLDFVGEQDQGRIGALLDQALQGTSCTFEFWTSARACFQASFVPILDSGGRVEKIMGLTQDISEQKQIEGTFRTLVQGTASQVGEAFFDVLIEQIALALGVRFALVTELILENPPRLRSLGCWNEKLMGDSFQYDVSGTPCQEVLKEGLVYYPKGVRGLFPADTDLQDINAEAYLGISLKGSEGKPIGHLCIVNDDNLSDVARAQSILNIFGARAAAELERMRAENENARTLAQLRDLTGQLSSAQEQERKRIARELHDEFGQALTGLNFDLTWMMKQLDKTSDFLSKQDILTKFHSMSSTVVSIIQSVRRIASSLRPAVLDDLGLVEALESEFREFHQRTGIQCVVNIEQAVRDEGEDIGGEVATALYRISQEFLTNALRHSRASRVEVVLANTDEALVLILRDNGSGITTEQITNSRSLGILGMKERAISVGGQFQISGSPAKGTEVKVRIDRKIPSQSSNEN</sequence>
<dbReference type="InterPro" id="IPR011712">
    <property type="entry name" value="Sig_transdc_His_kin_sub3_dim/P"/>
</dbReference>
<dbReference type="Pfam" id="PF02518">
    <property type="entry name" value="HATPase_c"/>
    <property type="match status" value="1"/>
</dbReference>
<dbReference type="PANTHER" id="PTHR24421">
    <property type="entry name" value="NITRATE/NITRITE SENSOR PROTEIN NARX-RELATED"/>
    <property type="match status" value="1"/>
</dbReference>
<comment type="catalytic activity">
    <reaction evidence="1">
        <text>ATP + protein L-histidine = ADP + protein N-phospho-L-histidine.</text>
        <dbReference type="EC" id="2.7.13.3"/>
    </reaction>
</comment>
<dbReference type="PROSITE" id="PS50109">
    <property type="entry name" value="HIS_KIN"/>
    <property type="match status" value="1"/>
</dbReference>
<feature type="domain" description="PAS" evidence="12">
    <location>
        <begin position="100"/>
        <end position="171"/>
    </location>
</feature>
<dbReference type="NCBIfam" id="TIGR00229">
    <property type="entry name" value="sensory_box"/>
    <property type="match status" value="3"/>
</dbReference>
<dbReference type="Pfam" id="PF13426">
    <property type="entry name" value="PAS_9"/>
    <property type="match status" value="1"/>
</dbReference>
<name>A0ABU3K777_9BACT</name>
<dbReference type="InterPro" id="IPR013656">
    <property type="entry name" value="PAS_4"/>
</dbReference>
<keyword evidence="10" id="KW-0812">Transmembrane</keyword>
<dbReference type="SMART" id="SM00091">
    <property type="entry name" value="PAS"/>
    <property type="match status" value="3"/>
</dbReference>
<keyword evidence="6" id="KW-0418">Kinase</keyword>
<protein>
    <recommendedName>
        <fullName evidence="2">histidine kinase</fullName>
        <ecNumber evidence="2">2.7.13.3</ecNumber>
    </recommendedName>
</protein>
<keyword evidence="3" id="KW-0597">Phosphoprotein</keyword>
<feature type="domain" description="PAC" evidence="13">
    <location>
        <begin position="301"/>
        <end position="353"/>
    </location>
</feature>
<feature type="domain" description="PAC" evidence="13">
    <location>
        <begin position="559"/>
        <end position="609"/>
    </location>
</feature>
<feature type="domain" description="Histidine kinase" evidence="11">
    <location>
        <begin position="903"/>
        <end position="992"/>
    </location>
</feature>
<keyword evidence="5" id="KW-0547">Nucleotide-binding</keyword>
<dbReference type="PROSITE" id="PS50112">
    <property type="entry name" value="PAS"/>
    <property type="match status" value="3"/>
</dbReference>
<dbReference type="SMART" id="SM00086">
    <property type="entry name" value="PAC"/>
    <property type="match status" value="3"/>
</dbReference>
<evidence type="ECO:0000259" key="13">
    <source>
        <dbReference type="PROSITE" id="PS50113"/>
    </source>
</evidence>
<reference evidence="14 15" key="1">
    <citation type="journal article" date="2023" name="ISME J.">
        <title>Cultivation and genomic characterization of novel and ubiquitous marine nitrite-oxidizing bacteria from the Nitrospirales.</title>
        <authorList>
            <person name="Mueller A.J."/>
            <person name="Daebeler A."/>
            <person name="Herbold C.W."/>
            <person name="Kirkegaard R.H."/>
            <person name="Daims H."/>
        </authorList>
    </citation>
    <scope>NUCLEOTIDE SEQUENCE [LARGE SCALE GENOMIC DNA]</scope>
    <source>
        <strain evidence="14 15">EB</strain>
    </source>
</reference>
<dbReference type="SMART" id="SM00387">
    <property type="entry name" value="HATPase_c"/>
    <property type="match status" value="1"/>
</dbReference>
<feature type="domain" description="PAS" evidence="12">
    <location>
        <begin position="488"/>
        <end position="559"/>
    </location>
</feature>
<evidence type="ECO:0000256" key="9">
    <source>
        <dbReference type="SAM" id="Coils"/>
    </source>
</evidence>
<dbReference type="SUPFAM" id="SSF55874">
    <property type="entry name" value="ATPase domain of HSP90 chaperone/DNA topoisomerase II/histidine kinase"/>
    <property type="match status" value="1"/>
</dbReference>
<dbReference type="InterPro" id="IPR001610">
    <property type="entry name" value="PAC"/>
</dbReference>
<evidence type="ECO:0000259" key="11">
    <source>
        <dbReference type="PROSITE" id="PS50109"/>
    </source>
</evidence>
<feature type="domain" description="PAC" evidence="13">
    <location>
        <begin position="174"/>
        <end position="226"/>
    </location>
</feature>
<evidence type="ECO:0000256" key="5">
    <source>
        <dbReference type="ARBA" id="ARBA00022741"/>
    </source>
</evidence>
<dbReference type="SUPFAM" id="SSF55785">
    <property type="entry name" value="PYP-like sensor domain (PAS domain)"/>
    <property type="match status" value="4"/>
</dbReference>
<evidence type="ECO:0000256" key="6">
    <source>
        <dbReference type="ARBA" id="ARBA00022777"/>
    </source>
</evidence>
<evidence type="ECO:0000256" key="8">
    <source>
        <dbReference type="ARBA" id="ARBA00023012"/>
    </source>
</evidence>
<dbReference type="InterPro" id="IPR050482">
    <property type="entry name" value="Sensor_HK_TwoCompSys"/>
</dbReference>
<keyword evidence="9" id="KW-0175">Coiled coil</keyword>
<feature type="domain" description="PAS" evidence="12">
    <location>
        <begin position="227"/>
        <end position="297"/>
    </location>
</feature>
<evidence type="ECO:0000256" key="3">
    <source>
        <dbReference type="ARBA" id="ARBA00022553"/>
    </source>
</evidence>
<feature type="transmembrane region" description="Helical" evidence="10">
    <location>
        <begin position="30"/>
        <end position="47"/>
    </location>
</feature>
<keyword evidence="7" id="KW-0067">ATP-binding</keyword>
<evidence type="ECO:0000313" key="15">
    <source>
        <dbReference type="Proteomes" id="UP001250932"/>
    </source>
</evidence>
<comment type="caution">
    <text evidence="14">The sequence shown here is derived from an EMBL/GenBank/DDBJ whole genome shotgun (WGS) entry which is preliminary data.</text>
</comment>
<gene>
    <name evidence="14" type="ORF">PPG34_07695</name>
</gene>
<keyword evidence="10" id="KW-1133">Transmembrane helix</keyword>
<dbReference type="InterPro" id="IPR003594">
    <property type="entry name" value="HATPase_dom"/>
</dbReference>
<feature type="transmembrane region" description="Helical" evidence="10">
    <location>
        <begin position="6"/>
        <end position="23"/>
    </location>
</feature>
<keyword evidence="4" id="KW-0808">Transferase</keyword>